<accession>A0ABS5CHE5</accession>
<dbReference type="InterPro" id="IPR024984">
    <property type="entry name" value="DUF3888"/>
</dbReference>
<keyword evidence="3" id="KW-1185">Reference proteome</keyword>
<organism evidence="2 3">
    <name type="scientific">Paenibacillus lignilyticus</name>
    <dbReference type="NCBI Taxonomy" id="1172615"/>
    <lineage>
        <taxon>Bacteria</taxon>
        <taxon>Bacillati</taxon>
        <taxon>Bacillota</taxon>
        <taxon>Bacilli</taxon>
        <taxon>Bacillales</taxon>
        <taxon>Paenibacillaceae</taxon>
        <taxon>Paenibacillus</taxon>
    </lineage>
</organism>
<comment type="caution">
    <text evidence="2">The sequence shown here is derived from an EMBL/GenBank/DDBJ whole genome shotgun (WGS) entry which is preliminary data.</text>
</comment>
<proteinExistence type="predicted"/>
<reference evidence="2 3" key="1">
    <citation type="submission" date="2021-04" db="EMBL/GenBank/DDBJ databases">
        <title>Paenibacillus sp. DLE-14 whole genome sequence.</title>
        <authorList>
            <person name="Ham Y.J."/>
        </authorList>
    </citation>
    <scope>NUCLEOTIDE SEQUENCE [LARGE SCALE GENOMIC DNA]</scope>
    <source>
        <strain evidence="2 3">DLE-14</strain>
    </source>
</reference>
<dbReference type="EMBL" id="JAGKSP010000010">
    <property type="protein sequence ID" value="MBP3965312.1"/>
    <property type="molecule type" value="Genomic_DNA"/>
</dbReference>
<sequence length="147" mass="16520">MRNKILLCVVLIMAVVLNQTSPTQAAAPNKPSVDSKELQLQDMLVLLLLPDMTAKLAEVYAKDLVAGPDLFPYMVDVTHVERIKGFRGFMFHITLHVYPTVGPHISVGEDLMTYQISAEPNIKLIRLVHLKGPDRTNFPPNYLDLLR</sequence>
<evidence type="ECO:0000313" key="2">
    <source>
        <dbReference type="EMBL" id="MBP3965312.1"/>
    </source>
</evidence>
<dbReference type="Pfam" id="PF13027">
    <property type="entry name" value="DUF3888"/>
    <property type="match status" value="1"/>
</dbReference>
<evidence type="ECO:0000313" key="3">
    <source>
        <dbReference type="Proteomes" id="UP000673394"/>
    </source>
</evidence>
<protein>
    <submittedName>
        <fullName evidence="2">DUF3888 domain-containing protein</fullName>
    </submittedName>
</protein>
<feature type="signal peptide" evidence="1">
    <location>
        <begin position="1"/>
        <end position="25"/>
    </location>
</feature>
<feature type="chain" id="PRO_5046660297" evidence="1">
    <location>
        <begin position="26"/>
        <end position="147"/>
    </location>
</feature>
<name>A0ABS5CHE5_9BACL</name>
<gene>
    <name evidence="2" type="ORF">I8J30_21615</name>
</gene>
<dbReference type="Proteomes" id="UP000673394">
    <property type="component" value="Unassembled WGS sequence"/>
</dbReference>
<keyword evidence="1" id="KW-0732">Signal</keyword>
<dbReference type="RefSeq" id="WP_210661632.1">
    <property type="nucleotide sequence ID" value="NZ_JAGKSP010000010.1"/>
</dbReference>
<evidence type="ECO:0000256" key="1">
    <source>
        <dbReference type="SAM" id="SignalP"/>
    </source>
</evidence>